<evidence type="ECO:0000313" key="1">
    <source>
        <dbReference type="EMBL" id="KPA91721.1"/>
    </source>
</evidence>
<dbReference type="AlphaFoldDB" id="A0A0M9GHZ6"/>
<gene>
    <name evidence="1" type="ORF">PF66_01744</name>
</gene>
<organism evidence="1 2">
    <name type="scientific">Pseudomonas asplenii</name>
    <dbReference type="NCBI Taxonomy" id="53407"/>
    <lineage>
        <taxon>Bacteria</taxon>
        <taxon>Pseudomonadati</taxon>
        <taxon>Pseudomonadota</taxon>
        <taxon>Gammaproteobacteria</taxon>
        <taxon>Pseudomonadales</taxon>
        <taxon>Pseudomonadaceae</taxon>
        <taxon>Pseudomonas</taxon>
    </lineage>
</organism>
<dbReference type="PATRIC" id="fig|50340.43.peg.5001"/>
<name>A0A0M9GHZ6_9PSED</name>
<accession>A0A0M9GHZ6</accession>
<evidence type="ECO:0000313" key="2">
    <source>
        <dbReference type="Proteomes" id="UP000037931"/>
    </source>
</evidence>
<dbReference type="Proteomes" id="UP000037931">
    <property type="component" value="Unassembled WGS sequence"/>
</dbReference>
<keyword evidence="2" id="KW-1185">Reference proteome</keyword>
<sequence>MHVDKVTLTIDFSERPISPIKILAEFEFVLFSSFNFFRSSFYQLKRVINTVFRNMNMMYFSVDSRSSDQPYIAIVLGHLLKITDIHLGKATHERTLTCLLTGHLRCFLPSKHAFSQKALHSFFDEVRTKVSKTHFLGWIELYIFD</sequence>
<comment type="caution">
    <text evidence="1">The sequence shown here is derived from an EMBL/GenBank/DDBJ whole genome shotgun (WGS) entry which is preliminary data.</text>
</comment>
<protein>
    <submittedName>
        <fullName evidence="1">Uncharacterized protein</fullName>
    </submittedName>
</protein>
<reference evidence="1 2" key="1">
    <citation type="journal article" date="2015" name="PLoS ONE">
        <title>Rice-Infecting Pseudomonas Genomes Are Highly Accessorized and Harbor Multiple Putative Virulence Mechanisms to Cause Sheath Brown Rot.</title>
        <authorList>
            <person name="Quibod I.L."/>
            <person name="Grande G."/>
            <person name="Oreiro E.G."/>
            <person name="Borja F.N."/>
            <person name="Dossa G.S."/>
            <person name="Mauleon R."/>
            <person name="Cruz C.V."/>
            <person name="Oliva R."/>
        </authorList>
    </citation>
    <scope>NUCLEOTIDE SEQUENCE [LARGE SCALE GENOMIC DNA]</scope>
    <source>
        <strain evidence="1 2">IRRI 6609</strain>
    </source>
</reference>
<dbReference type="EMBL" id="JSYZ01000005">
    <property type="protein sequence ID" value="KPA91721.1"/>
    <property type="molecule type" value="Genomic_DNA"/>
</dbReference>
<proteinExistence type="predicted"/>